<name>A0A9J5X481_SOLCO</name>
<comment type="caution">
    <text evidence="1">The sequence shown here is derived from an EMBL/GenBank/DDBJ whole genome shotgun (WGS) entry which is preliminary data.</text>
</comment>
<protein>
    <submittedName>
        <fullName evidence="1">Uncharacterized protein</fullName>
    </submittedName>
</protein>
<evidence type="ECO:0000313" key="2">
    <source>
        <dbReference type="Proteomes" id="UP000824120"/>
    </source>
</evidence>
<dbReference type="EMBL" id="JACXVP010000010">
    <property type="protein sequence ID" value="KAG5582030.1"/>
    <property type="molecule type" value="Genomic_DNA"/>
</dbReference>
<organism evidence="1 2">
    <name type="scientific">Solanum commersonii</name>
    <name type="common">Commerson's wild potato</name>
    <name type="synonym">Commerson's nightshade</name>
    <dbReference type="NCBI Taxonomy" id="4109"/>
    <lineage>
        <taxon>Eukaryota</taxon>
        <taxon>Viridiplantae</taxon>
        <taxon>Streptophyta</taxon>
        <taxon>Embryophyta</taxon>
        <taxon>Tracheophyta</taxon>
        <taxon>Spermatophyta</taxon>
        <taxon>Magnoliopsida</taxon>
        <taxon>eudicotyledons</taxon>
        <taxon>Gunneridae</taxon>
        <taxon>Pentapetalae</taxon>
        <taxon>asterids</taxon>
        <taxon>lamiids</taxon>
        <taxon>Solanales</taxon>
        <taxon>Solanaceae</taxon>
        <taxon>Solanoideae</taxon>
        <taxon>Solaneae</taxon>
        <taxon>Solanum</taxon>
    </lineage>
</organism>
<accession>A0A9J5X481</accession>
<proteinExistence type="predicted"/>
<dbReference type="AlphaFoldDB" id="A0A9J5X481"/>
<evidence type="ECO:0000313" key="1">
    <source>
        <dbReference type="EMBL" id="KAG5582030.1"/>
    </source>
</evidence>
<gene>
    <name evidence="1" type="ORF">H5410_052657</name>
</gene>
<keyword evidence="2" id="KW-1185">Reference proteome</keyword>
<reference evidence="1 2" key="1">
    <citation type="submission" date="2020-09" db="EMBL/GenBank/DDBJ databases">
        <title>De no assembly of potato wild relative species, Solanum commersonii.</title>
        <authorList>
            <person name="Cho K."/>
        </authorList>
    </citation>
    <scope>NUCLEOTIDE SEQUENCE [LARGE SCALE GENOMIC DNA]</scope>
    <source>
        <strain evidence="1">LZ3.2</strain>
        <tissue evidence="1">Leaf</tissue>
    </source>
</reference>
<sequence>MDYKNIQFRDELGSEVKCIPCKSNFNSEGFHCIVSSKTKDPTNILTKTASFSSRLPIKSSKERGTLFRSCSNRLIVGQELKTELVLRATCLEDEATNLRSKWRVAEISSESAAIRVERKRWPCLLNEHRGHGRGRRFQRLSW</sequence>
<dbReference type="Proteomes" id="UP000824120">
    <property type="component" value="Chromosome 10"/>
</dbReference>